<reference evidence="1 2" key="1">
    <citation type="journal article" date="2015" name="Genome Announc.">
        <title>Draft Genome Sequence and Gene Annotation of the Entomopathogenic Fungus Verticillium hemipterigenum.</title>
        <authorList>
            <person name="Horn F."/>
            <person name="Habel A."/>
            <person name="Scharf D.H."/>
            <person name="Dworschak J."/>
            <person name="Brakhage A.A."/>
            <person name="Guthke R."/>
            <person name="Hertweck C."/>
            <person name="Linde J."/>
        </authorList>
    </citation>
    <scope>NUCLEOTIDE SEQUENCE [LARGE SCALE GENOMIC DNA]</scope>
</reference>
<organism evidence="1 2">
    <name type="scientific">[Torrubiella] hemipterigena</name>
    <dbReference type="NCBI Taxonomy" id="1531966"/>
    <lineage>
        <taxon>Eukaryota</taxon>
        <taxon>Fungi</taxon>
        <taxon>Dikarya</taxon>
        <taxon>Ascomycota</taxon>
        <taxon>Pezizomycotina</taxon>
        <taxon>Sordariomycetes</taxon>
        <taxon>Hypocreomycetidae</taxon>
        <taxon>Hypocreales</taxon>
        <taxon>Clavicipitaceae</taxon>
        <taxon>Clavicipitaceae incertae sedis</taxon>
        <taxon>'Torrubiella' clade</taxon>
    </lineage>
</organism>
<dbReference type="Gene3D" id="1.25.40.20">
    <property type="entry name" value="Ankyrin repeat-containing domain"/>
    <property type="match status" value="1"/>
</dbReference>
<sequence>MLQGSPDVTPFQDQLPYTMAAPSGAVTANTPRLQLLDLPNEIIVHIAESITSSIHLSYLVRSCRTLYELLNIVLYRQDQLVGDGNGLLWSVAADKCETIERAIALGIDVANTKWNLIHAATEFQVHNVLVLLAKQPGIRIDALDSRNTTALWWTCEFDQIRSAKLLLRLGASFVEALRARNRIRDLTPSQRQTWDDMARFLIETDEHNIREEDTTIFQLLSAAATRGCKAFAMLVRFVHCARGPFPSWAAVQDAPRGTTVLGLIRRMSKHNQGTPESRLTPGEYLFLMQELGQQVD</sequence>
<evidence type="ECO:0000313" key="2">
    <source>
        <dbReference type="Proteomes" id="UP000039046"/>
    </source>
</evidence>
<dbReference type="EMBL" id="CDHN01000002">
    <property type="protein sequence ID" value="CEJ88166.1"/>
    <property type="molecule type" value="Genomic_DNA"/>
</dbReference>
<dbReference type="AlphaFoldDB" id="A0A0A1T1U1"/>
<protein>
    <submittedName>
        <fullName evidence="1">Uncharacterized protein</fullName>
    </submittedName>
</protein>
<keyword evidence="2" id="KW-1185">Reference proteome</keyword>
<accession>A0A0A1T1U1</accession>
<name>A0A0A1T1U1_9HYPO</name>
<evidence type="ECO:0000313" key="1">
    <source>
        <dbReference type="EMBL" id="CEJ88166.1"/>
    </source>
</evidence>
<dbReference type="OrthoDB" id="341259at2759"/>
<dbReference type="HOGENOM" id="CLU_940682_0_0_1"/>
<proteinExistence type="predicted"/>
<gene>
    <name evidence="1" type="ORF">VHEMI04631</name>
</gene>
<dbReference type="InterPro" id="IPR036770">
    <property type="entry name" value="Ankyrin_rpt-contain_sf"/>
</dbReference>
<dbReference type="Proteomes" id="UP000039046">
    <property type="component" value="Unassembled WGS sequence"/>
</dbReference>
<dbReference type="SUPFAM" id="SSF48403">
    <property type="entry name" value="Ankyrin repeat"/>
    <property type="match status" value="1"/>
</dbReference>